<dbReference type="Pfam" id="PF08571">
    <property type="entry name" value="Yos1"/>
    <property type="match status" value="1"/>
</dbReference>
<keyword evidence="7" id="KW-0472">Membrane</keyword>
<comment type="function">
    <text evidence="9">Regulator of endoplasmic reticulum secretion that acts as a key determinant of brain size. Required for secretion of extracellular matrix proteins. Required for correct brain development by depositing sufficient extracellular matrix proteins for tissue integrity and the proliferation of neural progenitors. Acts as a regulator of the unfolded protein response (UPR).</text>
</comment>
<evidence type="ECO:0000313" key="11">
    <source>
        <dbReference type="EMBL" id="ACO14937.1"/>
    </source>
</evidence>
<comment type="subcellular location">
    <subcellularLocation>
        <location evidence="1">Membrane</location>
    </subcellularLocation>
</comment>
<evidence type="ECO:0000256" key="2">
    <source>
        <dbReference type="ARBA" id="ARBA00016434"/>
    </source>
</evidence>
<gene>
    <name evidence="11" type="primary">IR3IP</name>
</gene>
<keyword evidence="6" id="KW-1133">Transmembrane helix</keyword>
<evidence type="ECO:0000256" key="6">
    <source>
        <dbReference type="ARBA" id="ARBA00022989"/>
    </source>
</evidence>
<dbReference type="AlphaFoldDB" id="C1C0Y4"/>
<comment type="similarity">
    <text evidence="8">Belongs to the YOS1 family.</text>
</comment>
<evidence type="ECO:0000256" key="8">
    <source>
        <dbReference type="ARBA" id="ARBA00024203"/>
    </source>
</evidence>
<accession>C1C0Y4</accession>
<keyword evidence="10" id="KW-0732">Signal</keyword>
<evidence type="ECO:0000256" key="4">
    <source>
        <dbReference type="ARBA" id="ARBA00022692"/>
    </source>
</evidence>
<dbReference type="EMBL" id="BT080513">
    <property type="protein sequence ID" value="ACO14937.1"/>
    <property type="molecule type" value="mRNA"/>
</dbReference>
<sequence>MAFTLWSLLEAGLLILNAVCILHEKRFLAKVGLSAASGSHGFGEQPGVKHQLLNLINSTKTVMRCRYPGCLALVKAIFSLIVFF</sequence>
<dbReference type="GO" id="GO:0030134">
    <property type="term" value="C:COPII-coated ER to Golgi transport vesicle"/>
    <property type="evidence" value="ECO:0007669"/>
    <property type="project" value="TreeGrafter"/>
</dbReference>
<dbReference type="PANTHER" id="PTHR15858">
    <property type="entry name" value="IMMEDIATE EARLY RESPONSE 3-INTERACTING PROTEIN 1"/>
    <property type="match status" value="1"/>
</dbReference>
<dbReference type="PANTHER" id="PTHR15858:SF0">
    <property type="entry name" value="IMMEDIATE EARLY RESPONSE 3-INTERACTING PROTEIN 1"/>
    <property type="match status" value="1"/>
</dbReference>
<evidence type="ECO:0000256" key="1">
    <source>
        <dbReference type="ARBA" id="ARBA00004370"/>
    </source>
</evidence>
<evidence type="ECO:0000256" key="9">
    <source>
        <dbReference type="ARBA" id="ARBA00045999"/>
    </source>
</evidence>
<evidence type="ECO:0000256" key="5">
    <source>
        <dbReference type="ARBA" id="ARBA00022927"/>
    </source>
</evidence>
<evidence type="ECO:0000256" key="7">
    <source>
        <dbReference type="ARBA" id="ARBA00023136"/>
    </source>
</evidence>
<feature type="chain" id="PRO_5002907586" description="Immediate early response 3-interacting protein 1" evidence="10">
    <location>
        <begin position="19"/>
        <end position="84"/>
    </location>
</feature>
<keyword evidence="5" id="KW-0653">Protein transport</keyword>
<proteinExistence type="evidence at transcript level"/>
<evidence type="ECO:0000256" key="3">
    <source>
        <dbReference type="ARBA" id="ARBA00022448"/>
    </source>
</evidence>
<dbReference type="InterPro" id="IPR013880">
    <property type="entry name" value="Yos1"/>
</dbReference>
<evidence type="ECO:0000256" key="10">
    <source>
        <dbReference type="SAM" id="SignalP"/>
    </source>
</evidence>
<organism evidence="11">
    <name type="scientific">Caligus clemensi</name>
    <name type="common">Sea louse</name>
    <dbReference type="NCBI Taxonomy" id="344056"/>
    <lineage>
        <taxon>Eukaryota</taxon>
        <taxon>Metazoa</taxon>
        <taxon>Ecdysozoa</taxon>
        <taxon>Arthropoda</taxon>
        <taxon>Crustacea</taxon>
        <taxon>Multicrustacea</taxon>
        <taxon>Hexanauplia</taxon>
        <taxon>Copepoda</taxon>
        <taxon>Siphonostomatoida</taxon>
        <taxon>Caligidae</taxon>
        <taxon>Caligus</taxon>
    </lineage>
</organism>
<name>C1C0Y4_CALCM</name>
<dbReference type="GO" id="GO:0015031">
    <property type="term" value="P:protein transport"/>
    <property type="evidence" value="ECO:0007669"/>
    <property type="project" value="UniProtKB-KW"/>
</dbReference>
<feature type="signal peptide" evidence="10">
    <location>
        <begin position="1"/>
        <end position="18"/>
    </location>
</feature>
<reference evidence="11" key="1">
    <citation type="submission" date="2009-03" db="EMBL/GenBank/DDBJ databases">
        <title>Caligus clemensi ESTs and full-length cDNAs.</title>
        <authorList>
            <person name="Yasuike M."/>
            <person name="von Schalburg K."/>
            <person name="Cooper G."/>
            <person name="Leong J."/>
            <person name="Jones S.R.M."/>
            <person name="Koop B.F."/>
        </authorList>
    </citation>
    <scope>NUCLEOTIDE SEQUENCE</scope>
    <source>
        <tissue evidence="11">Whole</tissue>
    </source>
</reference>
<dbReference type="GO" id="GO:0000139">
    <property type="term" value="C:Golgi membrane"/>
    <property type="evidence" value="ECO:0007669"/>
    <property type="project" value="TreeGrafter"/>
</dbReference>
<keyword evidence="4" id="KW-0812">Transmembrane</keyword>
<dbReference type="GO" id="GO:0006888">
    <property type="term" value="P:endoplasmic reticulum to Golgi vesicle-mediated transport"/>
    <property type="evidence" value="ECO:0007669"/>
    <property type="project" value="TreeGrafter"/>
</dbReference>
<protein>
    <recommendedName>
        <fullName evidence="2">Immediate early response 3-interacting protein 1</fullName>
    </recommendedName>
</protein>
<dbReference type="GO" id="GO:0005789">
    <property type="term" value="C:endoplasmic reticulum membrane"/>
    <property type="evidence" value="ECO:0007669"/>
    <property type="project" value="TreeGrafter"/>
</dbReference>
<keyword evidence="3" id="KW-0813">Transport</keyword>